<organism evidence="1 2">
    <name type="scientific">Microctonus aethiopoides</name>
    <dbReference type="NCBI Taxonomy" id="144406"/>
    <lineage>
        <taxon>Eukaryota</taxon>
        <taxon>Metazoa</taxon>
        <taxon>Ecdysozoa</taxon>
        <taxon>Arthropoda</taxon>
        <taxon>Hexapoda</taxon>
        <taxon>Insecta</taxon>
        <taxon>Pterygota</taxon>
        <taxon>Neoptera</taxon>
        <taxon>Endopterygota</taxon>
        <taxon>Hymenoptera</taxon>
        <taxon>Apocrita</taxon>
        <taxon>Ichneumonoidea</taxon>
        <taxon>Braconidae</taxon>
        <taxon>Euphorinae</taxon>
        <taxon>Microctonus</taxon>
    </lineage>
</organism>
<evidence type="ECO:0000313" key="2">
    <source>
        <dbReference type="Proteomes" id="UP001168990"/>
    </source>
</evidence>
<dbReference type="AlphaFoldDB" id="A0AA39FDR7"/>
<reference evidence="1" key="1">
    <citation type="journal article" date="2023" name="bioRxiv">
        <title>Scaffold-level genome assemblies of two parasitoid biocontrol wasps reveal the parthenogenesis mechanism and an associated novel virus.</title>
        <authorList>
            <person name="Inwood S."/>
            <person name="Skelly J."/>
            <person name="Guhlin J."/>
            <person name="Harrop T."/>
            <person name="Goldson S."/>
            <person name="Dearden P."/>
        </authorList>
    </citation>
    <scope>NUCLEOTIDE SEQUENCE</scope>
    <source>
        <strain evidence="1">Irish</strain>
        <tissue evidence="1">Whole body</tissue>
    </source>
</reference>
<reference evidence="1" key="2">
    <citation type="submission" date="2023-03" db="EMBL/GenBank/DDBJ databases">
        <authorList>
            <person name="Inwood S.N."/>
            <person name="Skelly J.G."/>
            <person name="Guhlin J."/>
            <person name="Harrop T.W.R."/>
            <person name="Goldson S.G."/>
            <person name="Dearden P.K."/>
        </authorList>
    </citation>
    <scope>NUCLEOTIDE SEQUENCE</scope>
    <source>
        <strain evidence="1">Irish</strain>
        <tissue evidence="1">Whole body</tissue>
    </source>
</reference>
<dbReference type="InterPro" id="IPR012337">
    <property type="entry name" value="RNaseH-like_sf"/>
</dbReference>
<feature type="non-terminal residue" evidence="1">
    <location>
        <position position="146"/>
    </location>
</feature>
<dbReference type="EMBL" id="JAQQBS010001248">
    <property type="protein sequence ID" value="KAK0167688.1"/>
    <property type="molecule type" value="Genomic_DNA"/>
</dbReference>
<protein>
    <recommendedName>
        <fullName evidence="3">Exonuclease domain-containing protein</fullName>
    </recommendedName>
</protein>
<dbReference type="SUPFAM" id="SSF53098">
    <property type="entry name" value="Ribonuclease H-like"/>
    <property type="match status" value="1"/>
</dbReference>
<name>A0AA39FDR7_9HYME</name>
<gene>
    <name evidence="1" type="ORF">PV328_012414</name>
</gene>
<dbReference type="InterPro" id="IPR036397">
    <property type="entry name" value="RNaseH_sf"/>
</dbReference>
<evidence type="ECO:0008006" key="3">
    <source>
        <dbReference type="Google" id="ProtNLM"/>
    </source>
</evidence>
<comment type="caution">
    <text evidence="1">The sequence shown here is derived from an EMBL/GenBank/DDBJ whole genome shotgun (WGS) entry which is preliminary data.</text>
</comment>
<sequence>AFDISRLIYNLIQLNLIKDFMKVIIGSIDTLALIKKKFPERKGKGALKLTLLVKDLLTEPFDNAHDAYADVCALESLIQKYFQHEYLIQCVYKFNDSICDLKNSLSSKENERSLKPLQNVVSNYTIKKFANAGISILELQEKYKVN</sequence>
<evidence type="ECO:0000313" key="1">
    <source>
        <dbReference type="EMBL" id="KAK0167688.1"/>
    </source>
</evidence>
<feature type="non-terminal residue" evidence="1">
    <location>
        <position position="1"/>
    </location>
</feature>
<dbReference type="GO" id="GO:0003676">
    <property type="term" value="F:nucleic acid binding"/>
    <property type="evidence" value="ECO:0007669"/>
    <property type="project" value="InterPro"/>
</dbReference>
<dbReference type="Gene3D" id="3.30.420.10">
    <property type="entry name" value="Ribonuclease H-like superfamily/Ribonuclease H"/>
    <property type="match status" value="1"/>
</dbReference>
<proteinExistence type="predicted"/>
<accession>A0AA39FDR7</accession>
<dbReference type="Proteomes" id="UP001168990">
    <property type="component" value="Unassembled WGS sequence"/>
</dbReference>
<keyword evidence="2" id="KW-1185">Reference proteome</keyword>